<reference evidence="1" key="1">
    <citation type="submission" date="2019-10" db="EMBL/GenBank/DDBJ databases">
        <title>The sequence and de novo assembly of the wild yak genome.</title>
        <authorList>
            <person name="Liu Y."/>
        </authorList>
    </citation>
    <scope>NUCLEOTIDE SEQUENCE [LARGE SCALE GENOMIC DNA]</scope>
    <source>
        <strain evidence="1">WY2019</strain>
    </source>
</reference>
<dbReference type="AlphaFoldDB" id="A0A6B0S729"/>
<protein>
    <submittedName>
        <fullName evidence="1">Uncharacterized protein</fullName>
    </submittedName>
</protein>
<evidence type="ECO:0000313" key="2">
    <source>
        <dbReference type="Proteomes" id="UP000322234"/>
    </source>
</evidence>
<accession>A0A6B0S729</accession>
<sequence length="113" mass="12605">MVTPPASGCEGEEGHRHAEPYQSVGILLQNLVLNGVVFNTRLMGPKIVSSKDKMRKVFLTVSIMGQSLGSKNKQLDLRIHDSCSLPFKFFRVNKDIPRRHSGQLLSMEQDGPK</sequence>
<proteinExistence type="predicted"/>
<dbReference type="EMBL" id="VBQZ03000145">
    <property type="protein sequence ID" value="MXQ95766.1"/>
    <property type="molecule type" value="Genomic_DNA"/>
</dbReference>
<gene>
    <name evidence="1" type="ORF">E5288_WYG021670</name>
</gene>
<name>A0A6B0S729_9CETA</name>
<comment type="caution">
    <text evidence="1">The sequence shown here is derived from an EMBL/GenBank/DDBJ whole genome shotgun (WGS) entry which is preliminary data.</text>
</comment>
<dbReference type="Proteomes" id="UP000322234">
    <property type="component" value="Unassembled WGS sequence"/>
</dbReference>
<keyword evidence="2" id="KW-1185">Reference proteome</keyword>
<organism evidence="1 2">
    <name type="scientific">Bos mutus</name>
    <name type="common">wild yak</name>
    <dbReference type="NCBI Taxonomy" id="72004"/>
    <lineage>
        <taxon>Eukaryota</taxon>
        <taxon>Metazoa</taxon>
        <taxon>Chordata</taxon>
        <taxon>Craniata</taxon>
        <taxon>Vertebrata</taxon>
        <taxon>Euteleostomi</taxon>
        <taxon>Mammalia</taxon>
        <taxon>Eutheria</taxon>
        <taxon>Laurasiatheria</taxon>
        <taxon>Artiodactyla</taxon>
        <taxon>Ruminantia</taxon>
        <taxon>Pecora</taxon>
        <taxon>Bovidae</taxon>
        <taxon>Bovinae</taxon>
        <taxon>Bos</taxon>
    </lineage>
</organism>
<evidence type="ECO:0000313" key="1">
    <source>
        <dbReference type="EMBL" id="MXQ95766.1"/>
    </source>
</evidence>